<organism evidence="2 3">
    <name type="scientific">Kaistia soli DSM 19436</name>
    <dbReference type="NCBI Taxonomy" id="1122133"/>
    <lineage>
        <taxon>Bacteria</taxon>
        <taxon>Pseudomonadati</taxon>
        <taxon>Pseudomonadota</taxon>
        <taxon>Alphaproteobacteria</taxon>
        <taxon>Hyphomicrobiales</taxon>
        <taxon>Kaistiaceae</taxon>
        <taxon>Kaistia</taxon>
    </lineage>
</organism>
<evidence type="ECO:0000259" key="1">
    <source>
        <dbReference type="PROSITE" id="PS50206"/>
    </source>
</evidence>
<dbReference type="PROSITE" id="PS50206">
    <property type="entry name" value="RHODANESE_3"/>
    <property type="match status" value="1"/>
</dbReference>
<dbReference type="InterPro" id="IPR044240">
    <property type="entry name" value="STR4-like"/>
</dbReference>
<dbReference type="InterPro" id="IPR001763">
    <property type="entry name" value="Rhodanese-like_dom"/>
</dbReference>
<dbReference type="AlphaFoldDB" id="A0A1M5DV80"/>
<dbReference type="PANTHER" id="PTHR47377:SF1">
    <property type="entry name" value="RHODANESE-LIKE DOMAIN-CONTAINING PROTEIN 4, CHLOROPLASTIC"/>
    <property type="match status" value="1"/>
</dbReference>
<evidence type="ECO:0000313" key="2">
    <source>
        <dbReference type="EMBL" id="SHF70849.1"/>
    </source>
</evidence>
<dbReference type="Proteomes" id="UP000184485">
    <property type="component" value="Unassembled WGS sequence"/>
</dbReference>
<accession>A0A1M5DV80</accession>
<proteinExistence type="predicted"/>
<dbReference type="OrthoDB" id="9815890at2"/>
<dbReference type="Gene3D" id="3.40.250.10">
    <property type="entry name" value="Rhodanese-like domain"/>
    <property type="match status" value="1"/>
</dbReference>
<name>A0A1M5DV80_9HYPH</name>
<evidence type="ECO:0000313" key="3">
    <source>
        <dbReference type="Proteomes" id="UP000184485"/>
    </source>
</evidence>
<keyword evidence="2" id="KW-0808">Transferase</keyword>
<dbReference type="InterPro" id="IPR036873">
    <property type="entry name" value="Rhodanese-like_dom_sf"/>
</dbReference>
<dbReference type="GO" id="GO:0016740">
    <property type="term" value="F:transferase activity"/>
    <property type="evidence" value="ECO:0007669"/>
    <property type="project" value="UniProtKB-KW"/>
</dbReference>
<keyword evidence="3" id="KW-1185">Reference proteome</keyword>
<dbReference type="STRING" id="1122133.SAMN02745157_2807"/>
<gene>
    <name evidence="2" type="ORF">SAMN02745157_2807</name>
</gene>
<dbReference type="Pfam" id="PF00581">
    <property type="entry name" value="Rhodanese"/>
    <property type="match status" value="1"/>
</dbReference>
<feature type="domain" description="Rhodanese" evidence="1">
    <location>
        <begin position="24"/>
        <end position="134"/>
    </location>
</feature>
<protein>
    <submittedName>
        <fullName evidence="2">Thiosulfate sulfurtransferase</fullName>
    </submittedName>
</protein>
<dbReference type="SUPFAM" id="SSF52821">
    <property type="entry name" value="Rhodanese/Cell cycle control phosphatase"/>
    <property type="match status" value="1"/>
</dbReference>
<dbReference type="EMBL" id="FQUP01000002">
    <property type="protein sequence ID" value="SHF70849.1"/>
    <property type="molecule type" value="Genomic_DNA"/>
</dbReference>
<sequence length="148" mass="15786">MSQSPAGTFAGDVSAAEAWDGLASEPQSMLIDVRTKAEWGYVGIVDLSALGKETLLVEWQSFPAMTVNADFAEVLAAELDRRGVGRETALYFLCRSGVRSLAAARAMAAEGFDRCFNIAGGFEGPLDEARHRGSVDGWKAAGLPWVQS</sequence>
<dbReference type="SMART" id="SM00450">
    <property type="entry name" value="RHOD"/>
    <property type="match status" value="1"/>
</dbReference>
<reference evidence="2 3" key="1">
    <citation type="submission" date="2016-11" db="EMBL/GenBank/DDBJ databases">
        <authorList>
            <person name="Jaros S."/>
            <person name="Januszkiewicz K."/>
            <person name="Wedrychowicz H."/>
        </authorList>
    </citation>
    <scope>NUCLEOTIDE SEQUENCE [LARGE SCALE GENOMIC DNA]</scope>
    <source>
        <strain evidence="2 3">DSM 19436</strain>
    </source>
</reference>
<dbReference type="PANTHER" id="PTHR47377">
    <property type="entry name" value="RHODANESE-LIKE DOMAIN-CONTAINING PROTEIN 4, CHLOROPLASTIC"/>
    <property type="match status" value="1"/>
</dbReference>
<dbReference type="RefSeq" id="WP_073053668.1">
    <property type="nucleotide sequence ID" value="NZ_FQUP01000002.1"/>
</dbReference>